<gene>
    <name evidence="3" type="ORF">CVM39_02640</name>
    <name evidence="4" type="ORF">SAMN06297129_2062</name>
</gene>
<reference evidence="4 5" key="1">
    <citation type="submission" date="2017-09" db="EMBL/GenBank/DDBJ databases">
        <authorList>
            <person name="Ehlers B."/>
            <person name="Leendertz F.H."/>
        </authorList>
    </citation>
    <scope>NUCLEOTIDE SEQUENCE [LARGE SCALE GENOMIC DNA]</scope>
    <source>
        <strain evidence="4 5">CGMCC 1.12662</strain>
    </source>
</reference>
<evidence type="ECO:0000313" key="6">
    <source>
        <dbReference type="Proteomes" id="UP000231702"/>
    </source>
</evidence>
<evidence type="ECO:0000256" key="2">
    <source>
        <dbReference type="SAM" id="SignalP"/>
    </source>
</evidence>
<dbReference type="InterPro" id="IPR021253">
    <property type="entry name" value="ZrgA-like"/>
</dbReference>
<evidence type="ECO:0000313" key="4">
    <source>
        <dbReference type="EMBL" id="SNY51230.1"/>
    </source>
</evidence>
<dbReference type="EMBL" id="OBEA01000003">
    <property type="protein sequence ID" value="SNY51230.1"/>
    <property type="molecule type" value="Genomic_DNA"/>
</dbReference>
<keyword evidence="2" id="KW-0732">Signal</keyword>
<evidence type="ECO:0000313" key="5">
    <source>
        <dbReference type="Proteomes" id="UP000231655"/>
    </source>
</evidence>
<evidence type="ECO:0000313" key="3">
    <source>
        <dbReference type="EMBL" id="PJE32011.1"/>
    </source>
</evidence>
<protein>
    <submittedName>
        <fullName evidence="3">DUF2796 domain-containing protein</fullName>
    </submittedName>
</protein>
<feature type="compositionally biased region" description="Basic and acidic residues" evidence="1">
    <location>
        <begin position="105"/>
        <end position="188"/>
    </location>
</feature>
<sequence length="250" mass="27260">MKRIAMTALAGLVAPMAMADEQRELGAHVHGVSQLELAVEGDQLTLALRAPGADITGFEHAAESAEDKAAVADALALLARSEAIFAFPEAAGCVLVEANAELEGEGAHDHDDQDHEAHDHEAHDHDEHDHDEHAHDDHDYDDHDHDAHEHEDHDDHGHEGHEHDEHGHDDHDDHAHDDHDHDHGEEAHAGHSEFHAMYMYECSDAGALTEVAFPFFDSFPNAREIEAQYITDSGAGAAEVEADAAVLKLD</sequence>
<organism evidence="4 5">
    <name type="scientific">Pseudooceanicola antarcticus</name>
    <dbReference type="NCBI Taxonomy" id="1247613"/>
    <lineage>
        <taxon>Bacteria</taxon>
        <taxon>Pseudomonadati</taxon>
        <taxon>Pseudomonadota</taxon>
        <taxon>Alphaproteobacteria</taxon>
        <taxon>Rhodobacterales</taxon>
        <taxon>Paracoccaceae</taxon>
        <taxon>Pseudooceanicola</taxon>
    </lineage>
</organism>
<name>A0A285IT87_9RHOB</name>
<feature type="signal peptide" evidence="2">
    <location>
        <begin position="1"/>
        <end position="19"/>
    </location>
</feature>
<reference evidence="3 6" key="2">
    <citation type="journal article" date="2018" name="Int. J. Syst. Evol. Microbiol.">
        <title>Pseudooceanicola lipolyticus sp. nov., a marine alphaproteobacterium, reclassification of Oceanicola flagellatus as Pseudooceanicola flagellatus comb. nov. and emended description of the genus Pseudooceanicola.</title>
        <authorList>
            <person name="Huang M.-M."/>
            <person name="Guo L.-L."/>
            <person name="Wu Y.-H."/>
            <person name="Lai Q.-L."/>
            <person name="Shao Z.-Z."/>
            <person name="Wang C.-S."/>
            <person name="Wu M."/>
            <person name="Xu X.-W."/>
        </authorList>
    </citation>
    <scope>NUCLEOTIDE SEQUENCE [LARGE SCALE GENOMIC DNA]</scope>
    <source>
        <strain evidence="3 6">Ar-45</strain>
    </source>
</reference>
<evidence type="ECO:0000256" key="1">
    <source>
        <dbReference type="SAM" id="MobiDB-lite"/>
    </source>
</evidence>
<feature type="chain" id="PRO_5012267340" evidence="2">
    <location>
        <begin position="20"/>
        <end position="250"/>
    </location>
</feature>
<dbReference type="AlphaFoldDB" id="A0A285IT87"/>
<keyword evidence="6" id="KW-1185">Reference proteome</keyword>
<dbReference type="RefSeq" id="WP_097145787.1">
    <property type="nucleotide sequence ID" value="NZ_OBEA01000003.1"/>
</dbReference>
<feature type="region of interest" description="Disordered" evidence="1">
    <location>
        <begin position="104"/>
        <end position="188"/>
    </location>
</feature>
<dbReference type="Proteomes" id="UP000231655">
    <property type="component" value="Unassembled WGS sequence"/>
</dbReference>
<dbReference type="EMBL" id="PGTD01000007">
    <property type="protein sequence ID" value="PJE32011.1"/>
    <property type="molecule type" value="Genomic_DNA"/>
</dbReference>
<dbReference type="Pfam" id="PF10986">
    <property type="entry name" value="ZrgA"/>
    <property type="match status" value="2"/>
</dbReference>
<proteinExistence type="predicted"/>
<dbReference type="OrthoDB" id="7346546at2"/>
<accession>A0A285IT87</accession>
<dbReference type="Proteomes" id="UP000231702">
    <property type="component" value="Unassembled WGS sequence"/>
</dbReference>